<evidence type="ECO:0000256" key="2">
    <source>
        <dbReference type="SAM" id="SignalP"/>
    </source>
</evidence>
<dbReference type="InterPro" id="IPR032838">
    <property type="entry name" value="Vwaint_dom"/>
</dbReference>
<feature type="domain" description="VWA-Hint protein Vwaint" evidence="3">
    <location>
        <begin position="265"/>
        <end position="352"/>
    </location>
</feature>
<feature type="region of interest" description="Disordered" evidence="1">
    <location>
        <begin position="348"/>
        <end position="367"/>
    </location>
</feature>
<evidence type="ECO:0000259" key="3">
    <source>
        <dbReference type="Pfam" id="PF14624"/>
    </source>
</evidence>
<dbReference type="PANTHER" id="PTHR10579:SF146">
    <property type="entry name" value="RING-TYPE DOMAIN-CONTAINING PROTEIN"/>
    <property type="match status" value="1"/>
</dbReference>
<proteinExistence type="predicted"/>
<dbReference type="AlphaFoldDB" id="A0A484MP98"/>
<feature type="signal peptide" evidence="2">
    <location>
        <begin position="1"/>
        <end position="33"/>
    </location>
</feature>
<evidence type="ECO:0000256" key="1">
    <source>
        <dbReference type="SAM" id="MobiDB-lite"/>
    </source>
</evidence>
<organism evidence="4 5">
    <name type="scientific">Cuscuta campestris</name>
    <dbReference type="NCBI Taxonomy" id="132261"/>
    <lineage>
        <taxon>Eukaryota</taxon>
        <taxon>Viridiplantae</taxon>
        <taxon>Streptophyta</taxon>
        <taxon>Embryophyta</taxon>
        <taxon>Tracheophyta</taxon>
        <taxon>Spermatophyta</taxon>
        <taxon>Magnoliopsida</taxon>
        <taxon>eudicotyledons</taxon>
        <taxon>Gunneridae</taxon>
        <taxon>Pentapetalae</taxon>
        <taxon>asterids</taxon>
        <taxon>lamiids</taxon>
        <taxon>Solanales</taxon>
        <taxon>Convolvulaceae</taxon>
        <taxon>Cuscuteae</taxon>
        <taxon>Cuscuta</taxon>
        <taxon>Cuscuta subgen. Grammica</taxon>
        <taxon>Cuscuta sect. Cleistogrammica</taxon>
    </lineage>
</organism>
<accession>A0A484MP98</accession>
<dbReference type="InterPro" id="IPR051266">
    <property type="entry name" value="CLCR"/>
</dbReference>
<sequence length="367" mass="40513">MMDFGAPRARPIRPIHKILWTGLVLSLARMGQQEDEPIDFSDDDPLHIVLSTTLDDPSYSGDGPQHEVCIKSVPERVAIAASESIPEFSVLVGIRAPSLLDGRSQRAPVDLVMVRSRWRYRSEISDQGSQGLLHIGDLYADEAKEFLVNVSVPISSLSSSNDSIERKTTLLDIRCSYKDVSASSKNKMQVVEGDLVDIRRPNSPSPGEMQVNLEVDRQKNRLRAIEGITQAQKMAESGDLARAQELLQAKREELLGSVSCHANDNLSMCLVEEIEETRKRMENMHVYCSSGRAYALAGMSSHAMQRATTQGGQVPGTKLATGCARRGFSSRKSCGGAFYATPNMAKMVEKSKKVTKKRTREREGEES</sequence>
<dbReference type="PANTHER" id="PTHR10579">
    <property type="entry name" value="CALCIUM-ACTIVATED CHLORIDE CHANNEL REGULATOR"/>
    <property type="match status" value="1"/>
</dbReference>
<reference evidence="4 5" key="1">
    <citation type="submission" date="2018-04" db="EMBL/GenBank/DDBJ databases">
        <authorList>
            <person name="Vogel A."/>
        </authorList>
    </citation>
    <scope>NUCLEOTIDE SEQUENCE [LARGE SCALE GENOMIC DNA]</scope>
</reference>
<feature type="chain" id="PRO_5019746748" description="VWA-Hint protein Vwaint domain-containing protein" evidence="2">
    <location>
        <begin position="34"/>
        <end position="367"/>
    </location>
</feature>
<evidence type="ECO:0000313" key="4">
    <source>
        <dbReference type="EMBL" id="VFQ89906.1"/>
    </source>
</evidence>
<dbReference type="Pfam" id="PF14624">
    <property type="entry name" value="Vwaint"/>
    <property type="match status" value="1"/>
</dbReference>
<dbReference type="OrthoDB" id="687730at2759"/>
<evidence type="ECO:0000313" key="5">
    <source>
        <dbReference type="Proteomes" id="UP000595140"/>
    </source>
</evidence>
<keyword evidence="2" id="KW-0732">Signal</keyword>
<keyword evidence="5" id="KW-1185">Reference proteome</keyword>
<gene>
    <name evidence="4" type="ORF">CCAM_LOCUS31682</name>
</gene>
<name>A0A484MP98_9ASTE</name>
<protein>
    <recommendedName>
        <fullName evidence="3">VWA-Hint protein Vwaint domain-containing protein</fullName>
    </recommendedName>
</protein>
<dbReference type="Proteomes" id="UP000595140">
    <property type="component" value="Unassembled WGS sequence"/>
</dbReference>
<dbReference type="EMBL" id="OOIL02003924">
    <property type="protein sequence ID" value="VFQ89906.1"/>
    <property type="molecule type" value="Genomic_DNA"/>
</dbReference>